<evidence type="ECO:0000313" key="5">
    <source>
        <dbReference type="EMBL" id="MBZ0159105.1"/>
    </source>
</evidence>
<comment type="caution">
    <text evidence="5">The sequence shown here is derived from an EMBL/GenBank/DDBJ whole genome shotgun (WGS) entry which is preliminary data.</text>
</comment>
<evidence type="ECO:0000256" key="1">
    <source>
        <dbReference type="ARBA" id="ARBA00006638"/>
    </source>
</evidence>
<dbReference type="InterPro" id="IPR042525">
    <property type="entry name" value="Rad52_Rad59_Rad22_sf"/>
</dbReference>
<organism evidence="5 6">
    <name type="scientific">Candidatus Methylomirabilis tolerans</name>
    <dbReference type="NCBI Taxonomy" id="3123416"/>
    <lineage>
        <taxon>Bacteria</taxon>
        <taxon>Candidatus Methylomirabilota</taxon>
        <taxon>Candidatus Methylomirabilia</taxon>
        <taxon>Candidatus Methylomirabilales</taxon>
        <taxon>Candidatus Methylomirabilaceae</taxon>
        <taxon>Candidatus Methylomirabilis</taxon>
    </lineage>
</organism>
<keyword evidence="2" id="KW-0227">DNA damage</keyword>
<sequence>MNRQLLERVFERAQIKQRQGRNGMLDYVEGHSIIQRLNDAFEGAWSFEVLDHKIVEERDEILVLGKLSAEGVVKMQFGTTQITRERDSKKIVSIGDDLKAAATDALKKCATFLGVGLHLYGERSARPAGREGNGGPRQGTTARRANREPETRKPEPTNGQPEQPEGSNGNGRLTNAQHSAILTIAKRRGLSQIELNQESLNRYGAQVPYLTSQSAADLIQHLQSPAQQPTQ</sequence>
<accession>A0AAJ1EIV8</accession>
<dbReference type="Gene3D" id="3.30.390.80">
    <property type="entry name" value="DNA repair protein Rad52/59/22"/>
    <property type="match status" value="1"/>
</dbReference>
<comment type="similarity">
    <text evidence="1">Belongs to the RAD52 family.</text>
</comment>
<dbReference type="AlphaFoldDB" id="A0AAJ1EIV8"/>
<evidence type="ECO:0000256" key="4">
    <source>
        <dbReference type="SAM" id="MobiDB-lite"/>
    </source>
</evidence>
<feature type="compositionally biased region" description="Basic and acidic residues" evidence="4">
    <location>
        <begin position="145"/>
        <end position="155"/>
    </location>
</feature>
<evidence type="ECO:0000313" key="6">
    <source>
        <dbReference type="Proteomes" id="UP001197609"/>
    </source>
</evidence>
<gene>
    <name evidence="5" type="ORF">K8G79_03005</name>
</gene>
<dbReference type="EMBL" id="JAIOIU010000033">
    <property type="protein sequence ID" value="MBZ0159105.1"/>
    <property type="molecule type" value="Genomic_DNA"/>
</dbReference>
<keyword evidence="3" id="KW-0234">DNA repair</keyword>
<dbReference type="InterPro" id="IPR041247">
    <property type="entry name" value="Rad52_fam"/>
</dbReference>
<feature type="region of interest" description="Disordered" evidence="4">
    <location>
        <begin position="124"/>
        <end position="173"/>
    </location>
</feature>
<reference evidence="5 6" key="1">
    <citation type="journal article" date="2021" name="bioRxiv">
        <title>Unraveling nitrogen, sulfur and carbon metabolic pathways and microbial community transcriptional responses to substrate deprivation and toxicity stresses in a bioreactor mimicking anoxic brackish coastal sediment conditions.</title>
        <authorList>
            <person name="Martins P.D."/>
            <person name="Echeveste M.J."/>
            <person name="Arshad A."/>
            <person name="Kurth J."/>
            <person name="Ouboter H."/>
            <person name="Jetten M.S.M."/>
            <person name="Welte C.U."/>
        </authorList>
    </citation>
    <scope>NUCLEOTIDE SEQUENCE [LARGE SCALE GENOMIC DNA]</scope>
    <source>
        <strain evidence="5">MAG_38</strain>
    </source>
</reference>
<dbReference type="GO" id="GO:0006302">
    <property type="term" value="P:double-strand break repair"/>
    <property type="evidence" value="ECO:0007669"/>
    <property type="project" value="UniProtKB-ARBA"/>
</dbReference>
<evidence type="ECO:0000256" key="2">
    <source>
        <dbReference type="ARBA" id="ARBA00022763"/>
    </source>
</evidence>
<dbReference type="GO" id="GO:0006310">
    <property type="term" value="P:DNA recombination"/>
    <property type="evidence" value="ECO:0007669"/>
    <property type="project" value="UniProtKB-ARBA"/>
</dbReference>
<dbReference type="Pfam" id="PF04098">
    <property type="entry name" value="Rad52_Rad22"/>
    <property type="match status" value="1"/>
</dbReference>
<evidence type="ECO:0000256" key="3">
    <source>
        <dbReference type="ARBA" id="ARBA00023204"/>
    </source>
</evidence>
<protein>
    <submittedName>
        <fullName evidence="5">RAD52 family DNA repair protein</fullName>
    </submittedName>
</protein>
<name>A0AAJ1EIV8_9BACT</name>
<dbReference type="Proteomes" id="UP001197609">
    <property type="component" value="Unassembled WGS sequence"/>
</dbReference>
<feature type="compositionally biased region" description="Polar residues" evidence="4">
    <location>
        <begin position="157"/>
        <end position="173"/>
    </location>
</feature>
<proteinExistence type="inferred from homology"/>